<dbReference type="GO" id="GO:0005506">
    <property type="term" value="F:iron ion binding"/>
    <property type="evidence" value="ECO:0007669"/>
    <property type="project" value="TreeGrafter"/>
</dbReference>
<dbReference type="Gene3D" id="2.60.300.12">
    <property type="entry name" value="HesB-like domain"/>
    <property type="match status" value="1"/>
</dbReference>
<dbReference type="PANTHER" id="PTHR43011:SF1">
    <property type="entry name" value="IRON-SULFUR CLUSTER ASSEMBLY 2 HOMOLOG, MITOCHONDRIAL"/>
    <property type="match status" value="1"/>
</dbReference>
<dbReference type="GO" id="GO:0016226">
    <property type="term" value="P:iron-sulfur cluster assembly"/>
    <property type="evidence" value="ECO:0007669"/>
    <property type="project" value="InterPro"/>
</dbReference>
<organism evidence="2">
    <name type="scientific">marine metagenome</name>
    <dbReference type="NCBI Taxonomy" id="408172"/>
    <lineage>
        <taxon>unclassified sequences</taxon>
        <taxon>metagenomes</taxon>
        <taxon>ecological metagenomes</taxon>
    </lineage>
</organism>
<dbReference type="InterPro" id="IPR035903">
    <property type="entry name" value="HesB-like_dom_sf"/>
</dbReference>
<dbReference type="PANTHER" id="PTHR43011">
    <property type="entry name" value="IRON-SULFUR CLUSTER ASSEMBLY 2 HOMOLOG, MITOCHONDRIAL"/>
    <property type="match status" value="1"/>
</dbReference>
<dbReference type="SUPFAM" id="SSF89360">
    <property type="entry name" value="HesB-like domain"/>
    <property type="match status" value="1"/>
</dbReference>
<sequence length="111" mass="11308">MEITVTDIAQTRLNELVGEHIQNGQAIRVFLGGGGCGCSGPSFGMGVDTKTDEDTLISIGELDFIIDGDSSESLEGASIDYVEDVMQQGFKIEAPNAPQGGGGCGCGGGGH</sequence>
<dbReference type="NCBIfam" id="TIGR00049">
    <property type="entry name" value="iron-sulfur cluster assembly accessory protein"/>
    <property type="match status" value="1"/>
</dbReference>
<name>A0A383AQW4_9ZZZZ</name>
<dbReference type="GO" id="GO:0051539">
    <property type="term" value="F:4 iron, 4 sulfur cluster binding"/>
    <property type="evidence" value="ECO:0007669"/>
    <property type="project" value="TreeGrafter"/>
</dbReference>
<protein>
    <recommendedName>
        <fullName evidence="1">Core domain-containing protein</fullName>
    </recommendedName>
</protein>
<evidence type="ECO:0000313" key="2">
    <source>
        <dbReference type="EMBL" id="SVE09939.1"/>
    </source>
</evidence>
<gene>
    <name evidence="2" type="ORF">METZ01_LOCUS462793</name>
</gene>
<dbReference type="GO" id="GO:0051537">
    <property type="term" value="F:2 iron, 2 sulfur cluster binding"/>
    <property type="evidence" value="ECO:0007669"/>
    <property type="project" value="TreeGrafter"/>
</dbReference>
<feature type="domain" description="Core" evidence="1">
    <location>
        <begin position="1"/>
        <end position="98"/>
    </location>
</feature>
<reference evidence="2" key="1">
    <citation type="submission" date="2018-05" db="EMBL/GenBank/DDBJ databases">
        <authorList>
            <person name="Lanie J.A."/>
            <person name="Ng W.-L."/>
            <person name="Kazmierczak K.M."/>
            <person name="Andrzejewski T.M."/>
            <person name="Davidsen T.M."/>
            <person name="Wayne K.J."/>
            <person name="Tettelin H."/>
            <person name="Glass J.I."/>
            <person name="Rusch D."/>
            <person name="Podicherti R."/>
            <person name="Tsui H.-C.T."/>
            <person name="Winkler M.E."/>
        </authorList>
    </citation>
    <scope>NUCLEOTIDE SEQUENCE</scope>
</reference>
<dbReference type="InterPro" id="IPR000361">
    <property type="entry name" value="ATAP_core_dom"/>
</dbReference>
<dbReference type="AlphaFoldDB" id="A0A383AQW4"/>
<proteinExistence type="predicted"/>
<dbReference type="Pfam" id="PF01521">
    <property type="entry name" value="Fe-S_biosyn"/>
    <property type="match status" value="1"/>
</dbReference>
<dbReference type="EMBL" id="UINC01194044">
    <property type="protein sequence ID" value="SVE09939.1"/>
    <property type="molecule type" value="Genomic_DNA"/>
</dbReference>
<dbReference type="InterPro" id="IPR016092">
    <property type="entry name" value="ATAP"/>
</dbReference>
<evidence type="ECO:0000259" key="1">
    <source>
        <dbReference type="Pfam" id="PF01521"/>
    </source>
</evidence>
<accession>A0A383AQW4</accession>